<feature type="compositionally biased region" description="Pro residues" evidence="8">
    <location>
        <begin position="40"/>
        <end position="57"/>
    </location>
</feature>
<gene>
    <name evidence="10" type="ORF">MJAP1_002777</name>
</gene>
<evidence type="ECO:0000256" key="2">
    <source>
        <dbReference type="ARBA" id="ARBA00008137"/>
    </source>
</evidence>
<evidence type="ECO:0000256" key="1">
    <source>
        <dbReference type="ARBA" id="ARBA00004123"/>
    </source>
</evidence>
<organism evidence="10 11">
    <name type="scientific">Malassezia japonica</name>
    <dbReference type="NCBI Taxonomy" id="223818"/>
    <lineage>
        <taxon>Eukaryota</taxon>
        <taxon>Fungi</taxon>
        <taxon>Dikarya</taxon>
        <taxon>Basidiomycota</taxon>
        <taxon>Ustilaginomycotina</taxon>
        <taxon>Malasseziomycetes</taxon>
        <taxon>Malasseziales</taxon>
        <taxon>Malasseziaceae</taxon>
        <taxon>Malassezia</taxon>
    </lineage>
</organism>
<evidence type="ECO:0000256" key="7">
    <source>
        <dbReference type="ARBA" id="ARBA00023242"/>
    </source>
</evidence>
<evidence type="ECO:0000313" key="10">
    <source>
        <dbReference type="EMBL" id="WFD39796.1"/>
    </source>
</evidence>
<feature type="compositionally biased region" description="Basic and acidic residues" evidence="8">
    <location>
        <begin position="58"/>
        <end position="67"/>
    </location>
</feature>
<dbReference type="SUPFAM" id="SSF158230">
    <property type="entry name" value="PRP4-like"/>
    <property type="match status" value="1"/>
</dbReference>
<dbReference type="GeneID" id="85226428"/>
<evidence type="ECO:0000256" key="3">
    <source>
        <dbReference type="ARBA" id="ARBA00018242"/>
    </source>
</evidence>
<feature type="compositionally biased region" description="Basic and acidic residues" evidence="8">
    <location>
        <begin position="27"/>
        <end position="37"/>
    </location>
</feature>
<evidence type="ECO:0000256" key="8">
    <source>
        <dbReference type="SAM" id="MobiDB-lite"/>
    </source>
</evidence>
<dbReference type="PANTHER" id="PTHR13007">
    <property type="entry name" value="PRE-MRNA SPLICING FACTOR-RELATED"/>
    <property type="match status" value="1"/>
</dbReference>
<dbReference type="SMART" id="SM00500">
    <property type="entry name" value="SFM"/>
    <property type="match status" value="1"/>
</dbReference>
<dbReference type="InterPro" id="IPR004098">
    <property type="entry name" value="Prp18"/>
</dbReference>
<reference evidence="10" key="1">
    <citation type="submission" date="2023-03" db="EMBL/GenBank/DDBJ databases">
        <title>Mating type loci evolution in Malassezia.</title>
        <authorList>
            <person name="Coelho M.A."/>
        </authorList>
    </citation>
    <scope>NUCLEOTIDE SEQUENCE</scope>
    <source>
        <strain evidence="10">CBS 9431</strain>
    </source>
</reference>
<feature type="region of interest" description="Disordered" evidence="8">
    <location>
        <begin position="131"/>
        <end position="154"/>
    </location>
</feature>
<dbReference type="Gene3D" id="1.20.940.10">
    <property type="entry name" value="Functional domain of the splicing factor Prp18"/>
    <property type="match status" value="1"/>
</dbReference>
<sequence length="307" mass="34669">MDALKAQIQARKRQAETPSDPAAKYVRRGDLVRKEAPAPETAPEPQPVRAPTPPPAPAKDKAPEAKEGFSISNDEAVLRLRQKGEPIRLFAETDKERRLRLRALELIEVHSGDPHGRNDFVKALQGAESDLTREKVQGKAKDEGTSKPAPHMREGIGMDSLLDLELIRTDTARVYPIIYYTLKGLYNEWGETLDKRPGRMVSATHVQTGEYLKPLFKGLRRRQVAPDVLMRIAEIVHYMQQREYRMANDSYLQLSIGNAPWPIGVTAVGIHELLNDEVSRKYIQSLKRLMTFAQTKYPPEDVSKLMG</sequence>
<dbReference type="AlphaFoldDB" id="A0AAF0JGB5"/>
<evidence type="ECO:0000256" key="4">
    <source>
        <dbReference type="ARBA" id="ARBA00022664"/>
    </source>
</evidence>
<comment type="subcellular location">
    <subcellularLocation>
        <location evidence="1">Nucleus</location>
    </subcellularLocation>
</comment>
<dbReference type="GO" id="GO:0046540">
    <property type="term" value="C:U4/U6 x U5 tri-snRNP complex"/>
    <property type="evidence" value="ECO:0007669"/>
    <property type="project" value="TreeGrafter"/>
</dbReference>
<dbReference type="Proteomes" id="UP001217754">
    <property type="component" value="Chromosome 4"/>
</dbReference>
<evidence type="ECO:0000256" key="5">
    <source>
        <dbReference type="ARBA" id="ARBA00022728"/>
    </source>
</evidence>
<keyword evidence="11" id="KW-1185">Reference proteome</keyword>
<dbReference type="Pfam" id="PF02840">
    <property type="entry name" value="Prp18"/>
    <property type="match status" value="1"/>
</dbReference>
<keyword evidence="4" id="KW-0507">mRNA processing</keyword>
<keyword evidence="6" id="KW-0508">mRNA splicing</keyword>
<dbReference type="Gene3D" id="4.10.280.110">
    <property type="entry name" value="Pre-mRNA processing factor 4 domain"/>
    <property type="match status" value="1"/>
</dbReference>
<keyword evidence="5" id="KW-0747">Spliceosome</keyword>
<dbReference type="GO" id="GO:0000350">
    <property type="term" value="P:generation of catalytic spliceosome for second transesterification step"/>
    <property type="evidence" value="ECO:0007669"/>
    <property type="project" value="TreeGrafter"/>
</dbReference>
<dbReference type="Pfam" id="PF08799">
    <property type="entry name" value="PRP4"/>
    <property type="match status" value="1"/>
</dbReference>
<evidence type="ECO:0000256" key="6">
    <source>
        <dbReference type="ARBA" id="ARBA00023187"/>
    </source>
</evidence>
<dbReference type="RefSeq" id="XP_060122693.1">
    <property type="nucleotide sequence ID" value="XM_060266710.1"/>
</dbReference>
<name>A0AAF0JGB5_9BASI</name>
<dbReference type="PANTHER" id="PTHR13007:SF19">
    <property type="entry name" value="PRE-MRNA-SPLICING FACTOR 18"/>
    <property type="match status" value="1"/>
</dbReference>
<evidence type="ECO:0000313" key="11">
    <source>
        <dbReference type="Proteomes" id="UP001217754"/>
    </source>
</evidence>
<feature type="region of interest" description="Disordered" evidence="8">
    <location>
        <begin position="1"/>
        <end position="70"/>
    </location>
</feature>
<evidence type="ECO:0000259" key="9">
    <source>
        <dbReference type="SMART" id="SM00500"/>
    </source>
</evidence>
<accession>A0AAF0JGB5</accession>
<dbReference type="SUPFAM" id="SSF47938">
    <property type="entry name" value="Functional domain of the splicing factor Prp18"/>
    <property type="match status" value="1"/>
</dbReference>
<dbReference type="InterPro" id="IPR036285">
    <property type="entry name" value="PRP4-like_sf"/>
</dbReference>
<dbReference type="GO" id="GO:0071021">
    <property type="term" value="C:U2-type post-spliceosomal complex"/>
    <property type="evidence" value="ECO:0007669"/>
    <property type="project" value="TreeGrafter"/>
</dbReference>
<dbReference type="InterPro" id="IPR039979">
    <property type="entry name" value="PRPF18"/>
</dbReference>
<comment type="similarity">
    <text evidence="2">Belongs to the PRP18 family.</text>
</comment>
<dbReference type="InterPro" id="IPR014906">
    <property type="entry name" value="PRP4-like"/>
</dbReference>
<keyword evidence="7" id="KW-0539">Nucleus</keyword>
<dbReference type="GO" id="GO:0005682">
    <property type="term" value="C:U5 snRNP"/>
    <property type="evidence" value="ECO:0007669"/>
    <property type="project" value="TreeGrafter"/>
</dbReference>
<proteinExistence type="inferred from homology"/>
<feature type="domain" description="Pre-mRNA processing factor 4 (PRP4)-like" evidence="9">
    <location>
        <begin position="72"/>
        <end position="122"/>
    </location>
</feature>
<protein>
    <recommendedName>
        <fullName evidence="3">Pre-mRNA-splicing factor 18</fullName>
    </recommendedName>
</protein>
<dbReference type="EMBL" id="CP119961">
    <property type="protein sequence ID" value="WFD39796.1"/>
    <property type="molecule type" value="Genomic_DNA"/>
</dbReference>